<accession>A0A426ZY92</accession>
<gene>
    <name evidence="1" type="ORF">B296_00033669</name>
</gene>
<evidence type="ECO:0000313" key="1">
    <source>
        <dbReference type="EMBL" id="RRT68925.1"/>
    </source>
</evidence>
<organism evidence="1 2">
    <name type="scientific">Ensete ventricosum</name>
    <name type="common">Abyssinian banana</name>
    <name type="synonym">Musa ensete</name>
    <dbReference type="NCBI Taxonomy" id="4639"/>
    <lineage>
        <taxon>Eukaryota</taxon>
        <taxon>Viridiplantae</taxon>
        <taxon>Streptophyta</taxon>
        <taxon>Embryophyta</taxon>
        <taxon>Tracheophyta</taxon>
        <taxon>Spermatophyta</taxon>
        <taxon>Magnoliopsida</taxon>
        <taxon>Liliopsida</taxon>
        <taxon>Zingiberales</taxon>
        <taxon>Musaceae</taxon>
        <taxon>Ensete</taxon>
    </lineage>
</organism>
<dbReference type="AlphaFoldDB" id="A0A426ZY92"/>
<comment type="caution">
    <text evidence="1">The sequence shown here is derived from an EMBL/GenBank/DDBJ whole genome shotgun (WGS) entry which is preliminary data.</text>
</comment>
<dbReference type="Proteomes" id="UP000287651">
    <property type="component" value="Unassembled WGS sequence"/>
</dbReference>
<name>A0A426ZY92_ENSVE</name>
<dbReference type="EMBL" id="AMZH03004531">
    <property type="protein sequence ID" value="RRT68925.1"/>
    <property type="molecule type" value="Genomic_DNA"/>
</dbReference>
<sequence>MFQVVQRIRTWLSTEANVYCPAFRPMATGRSMDAARERRDREVVCDSIPQICTTVPLFPSLSCRKHKKS</sequence>
<proteinExistence type="predicted"/>
<reference evidence="1 2" key="1">
    <citation type="journal article" date="2014" name="Agronomy (Basel)">
        <title>A Draft Genome Sequence for Ensete ventricosum, the Drought-Tolerant Tree Against Hunger.</title>
        <authorList>
            <person name="Harrison J."/>
            <person name="Moore K.A."/>
            <person name="Paszkiewicz K."/>
            <person name="Jones T."/>
            <person name="Grant M."/>
            <person name="Ambacheew D."/>
            <person name="Muzemil S."/>
            <person name="Studholme D.J."/>
        </authorList>
    </citation>
    <scope>NUCLEOTIDE SEQUENCE [LARGE SCALE GENOMIC DNA]</scope>
</reference>
<evidence type="ECO:0000313" key="2">
    <source>
        <dbReference type="Proteomes" id="UP000287651"/>
    </source>
</evidence>
<protein>
    <submittedName>
        <fullName evidence="1">Uncharacterized protein</fullName>
    </submittedName>
</protein>